<dbReference type="InterPro" id="IPR029045">
    <property type="entry name" value="ClpP/crotonase-like_dom_sf"/>
</dbReference>
<dbReference type="EMBL" id="VMRY01000126">
    <property type="protein sequence ID" value="TVT48908.1"/>
    <property type="molecule type" value="Genomic_DNA"/>
</dbReference>
<proteinExistence type="inferred from homology"/>
<feature type="region of interest" description="Disordered" evidence="6">
    <location>
        <begin position="637"/>
        <end position="670"/>
    </location>
</feature>
<comment type="similarity">
    <text evidence="1 5">Belongs to the peptidase S41A family.</text>
</comment>
<dbReference type="CDD" id="cd06782">
    <property type="entry name" value="cpPDZ_CPP-like"/>
    <property type="match status" value="1"/>
</dbReference>
<dbReference type="InterPro" id="IPR036034">
    <property type="entry name" value="PDZ_sf"/>
</dbReference>
<organism evidence="9 10">
    <name type="scientific">Sedimenticola thiotaurini</name>
    <dbReference type="NCBI Taxonomy" id="1543721"/>
    <lineage>
        <taxon>Bacteria</taxon>
        <taxon>Pseudomonadati</taxon>
        <taxon>Pseudomonadota</taxon>
        <taxon>Gammaproteobacteria</taxon>
        <taxon>Chromatiales</taxon>
        <taxon>Sedimenticolaceae</taxon>
        <taxon>Sedimenticola</taxon>
    </lineage>
</organism>
<evidence type="ECO:0000256" key="3">
    <source>
        <dbReference type="ARBA" id="ARBA00022801"/>
    </source>
</evidence>
<evidence type="ECO:0000313" key="10">
    <source>
        <dbReference type="Proteomes" id="UP000317355"/>
    </source>
</evidence>
<accession>A0A558CJG0</accession>
<dbReference type="InterPro" id="IPR020992">
    <property type="entry name" value="Tail_Prtase_C"/>
</dbReference>
<dbReference type="Gene3D" id="2.30.42.10">
    <property type="match status" value="1"/>
</dbReference>
<dbReference type="Gene3D" id="3.90.226.10">
    <property type="entry name" value="2-enoyl-CoA Hydratase, Chain A, domain 1"/>
    <property type="match status" value="1"/>
</dbReference>
<feature type="domain" description="PDZ" evidence="8">
    <location>
        <begin position="235"/>
        <end position="308"/>
    </location>
</feature>
<reference evidence="9 10" key="1">
    <citation type="submission" date="2019-07" db="EMBL/GenBank/DDBJ databases">
        <title>The pathways for chlorine oxyanion respiration interact through the shared metabolite chlorate.</title>
        <authorList>
            <person name="Barnum T.P."/>
            <person name="Cheng Y."/>
            <person name="Hill K.A."/>
            <person name="Lucas L.N."/>
            <person name="Carlson H.K."/>
            <person name="Coates J.D."/>
        </authorList>
    </citation>
    <scope>NUCLEOTIDE SEQUENCE [LARGE SCALE GENOMIC DNA]</scope>
    <source>
        <strain evidence="9">BK-3</strain>
    </source>
</reference>
<keyword evidence="3 5" id="KW-0378">Hydrolase</keyword>
<dbReference type="NCBIfam" id="TIGR00225">
    <property type="entry name" value="prc"/>
    <property type="match status" value="1"/>
</dbReference>
<dbReference type="SMART" id="SM00228">
    <property type="entry name" value="PDZ"/>
    <property type="match status" value="1"/>
</dbReference>
<keyword evidence="2 5" id="KW-0645">Protease</keyword>
<dbReference type="GO" id="GO:0030288">
    <property type="term" value="C:outer membrane-bounded periplasmic space"/>
    <property type="evidence" value="ECO:0007669"/>
    <property type="project" value="TreeGrafter"/>
</dbReference>
<evidence type="ECO:0000256" key="6">
    <source>
        <dbReference type="SAM" id="MobiDB-lite"/>
    </source>
</evidence>
<dbReference type="PANTHER" id="PTHR32060">
    <property type="entry name" value="TAIL-SPECIFIC PROTEASE"/>
    <property type="match status" value="1"/>
</dbReference>
<dbReference type="AlphaFoldDB" id="A0A558CJG0"/>
<gene>
    <name evidence="9" type="ORF">FHK82_17420</name>
</gene>
<keyword evidence="7" id="KW-0732">Signal</keyword>
<comment type="caution">
    <text evidence="9">The sequence shown here is derived from an EMBL/GenBank/DDBJ whole genome shotgun (WGS) entry which is preliminary data.</text>
</comment>
<dbReference type="InterPro" id="IPR005151">
    <property type="entry name" value="Tail-specific_protease"/>
</dbReference>
<name>A0A558CJG0_9GAMM</name>
<dbReference type="PROSITE" id="PS50106">
    <property type="entry name" value="PDZ"/>
    <property type="match status" value="1"/>
</dbReference>
<dbReference type="Pfam" id="PF00595">
    <property type="entry name" value="PDZ"/>
    <property type="match status" value="1"/>
</dbReference>
<feature type="signal peptide" evidence="7">
    <location>
        <begin position="1"/>
        <end position="22"/>
    </location>
</feature>
<evidence type="ECO:0000256" key="4">
    <source>
        <dbReference type="ARBA" id="ARBA00022825"/>
    </source>
</evidence>
<dbReference type="Pfam" id="PF03572">
    <property type="entry name" value="Peptidase_S41"/>
    <property type="match status" value="1"/>
</dbReference>
<dbReference type="GO" id="GO:0008236">
    <property type="term" value="F:serine-type peptidase activity"/>
    <property type="evidence" value="ECO:0007669"/>
    <property type="project" value="UniProtKB-KW"/>
</dbReference>
<protein>
    <submittedName>
        <fullName evidence="9">Tail-specific protease</fullName>
    </submittedName>
</protein>
<keyword evidence="4 5" id="KW-0720">Serine protease</keyword>
<evidence type="ECO:0000256" key="2">
    <source>
        <dbReference type="ARBA" id="ARBA00022670"/>
    </source>
</evidence>
<sequence>MKFRYLLLSLFLLLQSATLVFASVREVPLDELQPTRSQRQSTLIILRVIDEYHYKKHSLDDAMSKAVLDRYLQVLDPNKSFFTQGDFDRFAVVSDRLDDDLKEARLDSAFNIFRVYRQRVDERIDKALNLLKMDYDFTINESYRFDREKSPWAKDRQDLDELWRKKVKSDILSLKLKDKPMTEIRSTLEKRYAGIKRRTRQMDTDDVFQLFINSYTLSLEPHTSYMSPRVSENFDISMRLSLEGIGAVLKNENEYTVVQRTVVGGPAALSGQVNPGDRIIGVGQAADGEMEDVVGWRLQDVVDLIRGAKGTTVRLQLLPEDEGAEGRTKLVTLVRNQIKLEDQAAKKYVIEGLGGMGSTRIGVIDIPAFYRDFRGYSKGEKDFTSTTRDVRRLLSELEKEGVDGIVIDLRQNGGGSLVEATELTGLFIPSGPVVQVKNASGNLDVERDPDPEQVYGGPLAVLVDRHSASASEIFAGAIQDYHRGIIIGEPTFGKGTVQTLIDLGRFVRYGDKNLGRLRLTMAQFFRIDGGSTQFKGVVPDIIYPSAVQSDDQGERSLENALPWAQISAVKHDNQGLGRLEPYLKMHQLRIKNDPGFTYLTQVETLLKEVRDQHSVSLLEKDREVEWNLREKRRKSEKNQFLKAIGHAPEADDEDEKKKRDDPAADKDDPVARIMLNEAAHILADYIGGQSRAAMVN</sequence>
<dbReference type="CDD" id="cd07560">
    <property type="entry name" value="Peptidase_S41_CPP"/>
    <property type="match status" value="1"/>
</dbReference>
<dbReference type="InterPro" id="IPR004447">
    <property type="entry name" value="Peptidase_S41A"/>
</dbReference>
<evidence type="ECO:0000256" key="5">
    <source>
        <dbReference type="RuleBase" id="RU004404"/>
    </source>
</evidence>
<feature type="compositionally biased region" description="Basic and acidic residues" evidence="6">
    <location>
        <begin position="655"/>
        <end position="670"/>
    </location>
</feature>
<dbReference type="GO" id="GO:0007165">
    <property type="term" value="P:signal transduction"/>
    <property type="evidence" value="ECO:0007669"/>
    <property type="project" value="TreeGrafter"/>
</dbReference>
<dbReference type="GO" id="GO:0004175">
    <property type="term" value="F:endopeptidase activity"/>
    <property type="evidence" value="ECO:0007669"/>
    <property type="project" value="TreeGrafter"/>
</dbReference>
<dbReference type="Pfam" id="PF11818">
    <property type="entry name" value="DUF3340"/>
    <property type="match status" value="1"/>
</dbReference>
<dbReference type="InterPro" id="IPR001478">
    <property type="entry name" value="PDZ"/>
</dbReference>
<dbReference type="STRING" id="1543721.AAY24_00620"/>
<dbReference type="Pfam" id="PF17804">
    <property type="entry name" value="TSP_NTD"/>
    <property type="match status" value="1"/>
</dbReference>
<dbReference type="PANTHER" id="PTHR32060:SF22">
    <property type="entry name" value="CARBOXYL-TERMINAL-PROCESSING PEPTIDASE 3, CHLOROPLASTIC"/>
    <property type="match status" value="1"/>
</dbReference>
<evidence type="ECO:0000256" key="1">
    <source>
        <dbReference type="ARBA" id="ARBA00009179"/>
    </source>
</evidence>
<dbReference type="FunFam" id="3.90.226.10:FF:000090">
    <property type="entry name" value="Tail-specific protease"/>
    <property type="match status" value="1"/>
</dbReference>
<feature type="chain" id="PRO_5021929529" evidence="7">
    <location>
        <begin position="23"/>
        <end position="696"/>
    </location>
</feature>
<dbReference type="SMART" id="SM00245">
    <property type="entry name" value="TSPc"/>
    <property type="match status" value="1"/>
</dbReference>
<dbReference type="Proteomes" id="UP000317355">
    <property type="component" value="Unassembled WGS sequence"/>
</dbReference>
<dbReference type="SUPFAM" id="SSF50156">
    <property type="entry name" value="PDZ domain-like"/>
    <property type="match status" value="1"/>
</dbReference>
<evidence type="ECO:0000259" key="8">
    <source>
        <dbReference type="PROSITE" id="PS50106"/>
    </source>
</evidence>
<dbReference type="InterPro" id="IPR040573">
    <property type="entry name" value="TSP_N"/>
</dbReference>
<evidence type="ECO:0000256" key="7">
    <source>
        <dbReference type="SAM" id="SignalP"/>
    </source>
</evidence>
<dbReference type="GO" id="GO:0006508">
    <property type="term" value="P:proteolysis"/>
    <property type="evidence" value="ECO:0007669"/>
    <property type="project" value="UniProtKB-KW"/>
</dbReference>
<evidence type="ECO:0000313" key="9">
    <source>
        <dbReference type="EMBL" id="TVT48908.1"/>
    </source>
</evidence>
<dbReference type="SUPFAM" id="SSF52096">
    <property type="entry name" value="ClpP/crotonase"/>
    <property type="match status" value="1"/>
</dbReference>